<dbReference type="Gene3D" id="3.20.20.80">
    <property type="entry name" value="Glycosidases"/>
    <property type="match status" value="1"/>
</dbReference>
<protein>
    <submittedName>
        <fullName evidence="6">Beta-xylosidase</fullName>
    </submittedName>
</protein>
<dbReference type="InterPro" id="IPR049166">
    <property type="entry name" value="GH39_cat"/>
</dbReference>
<dbReference type="SUPFAM" id="SSF51445">
    <property type="entry name" value="(Trans)glycosidases"/>
    <property type="match status" value="1"/>
</dbReference>
<comment type="similarity">
    <text evidence="1">Belongs to the glycosyl hydrolase 39 family.</text>
</comment>
<reference evidence="6" key="2">
    <citation type="journal article" date="2021" name="PeerJ">
        <title>Extensive microbial diversity within the chicken gut microbiome revealed by metagenomics and culture.</title>
        <authorList>
            <person name="Gilroy R."/>
            <person name="Ravi A."/>
            <person name="Getino M."/>
            <person name="Pursley I."/>
            <person name="Horton D.L."/>
            <person name="Alikhan N.F."/>
            <person name="Baker D."/>
            <person name="Gharbi K."/>
            <person name="Hall N."/>
            <person name="Watson M."/>
            <person name="Adriaenssens E.M."/>
            <person name="Foster-Nyarko E."/>
            <person name="Jarju S."/>
            <person name="Secka A."/>
            <person name="Antonio M."/>
            <person name="Oren A."/>
            <person name="Chaudhuri R.R."/>
            <person name="La Ragione R."/>
            <person name="Hildebrand F."/>
            <person name="Pallen M.J."/>
        </authorList>
    </citation>
    <scope>NUCLEOTIDE SEQUENCE</scope>
    <source>
        <strain evidence="6">CHK176-6737</strain>
    </source>
</reference>
<keyword evidence="3" id="KW-0326">Glycosidase</keyword>
<dbReference type="PRINTS" id="PR00745">
    <property type="entry name" value="GLHYDRLASE39"/>
</dbReference>
<dbReference type="Proteomes" id="UP000824125">
    <property type="component" value="Unassembled WGS sequence"/>
</dbReference>
<dbReference type="SUPFAM" id="SSF51011">
    <property type="entry name" value="Glycosyl hydrolase domain"/>
    <property type="match status" value="1"/>
</dbReference>
<comment type="caution">
    <text evidence="6">The sequence shown here is derived from an EMBL/GenBank/DDBJ whole genome shotgun (WGS) entry which is preliminary data.</text>
</comment>
<feature type="active site" description="Proton donor" evidence="4">
    <location>
        <position position="168"/>
    </location>
</feature>
<feature type="domain" description="Glycosyl hydrolases family 39 N-terminal catalytic" evidence="5">
    <location>
        <begin position="16"/>
        <end position="492"/>
    </location>
</feature>
<proteinExistence type="inferred from homology"/>
<dbReference type="PANTHER" id="PTHR12631:SF10">
    <property type="entry name" value="BETA-XYLOSIDASE-LIKE PROTEIN-RELATED"/>
    <property type="match status" value="1"/>
</dbReference>
<gene>
    <name evidence="6" type="ORF">IAD23_00190</name>
</gene>
<evidence type="ECO:0000259" key="5">
    <source>
        <dbReference type="Pfam" id="PF01229"/>
    </source>
</evidence>
<evidence type="ECO:0000313" key="6">
    <source>
        <dbReference type="EMBL" id="HIU68360.1"/>
    </source>
</evidence>
<dbReference type="GO" id="GO:0005975">
    <property type="term" value="P:carbohydrate metabolic process"/>
    <property type="evidence" value="ECO:0007669"/>
    <property type="project" value="InterPro"/>
</dbReference>
<reference evidence="6" key="1">
    <citation type="submission" date="2020-10" db="EMBL/GenBank/DDBJ databases">
        <authorList>
            <person name="Gilroy R."/>
        </authorList>
    </citation>
    <scope>NUCLEOTIDE SEQUENCE</scope>
    <source>
        <strain evidence="6">CHK176-6737</strain>
    </source>
</reference>
<evidence type="ECO:0000256" key="2">
    <source>
        <dbReference type="ARBA" id="ARBA00022801"/>
    </source>
</evidence>
<accession>A0A9D1SNA8</accession>
<dbReference type="Pfam" id="PF01229">
    <property type="entry name" value="Glyco_hydro_39"/>
    <property type="match status" value="1"/>
</dbReference>
<organism evidence="6 7">
    <name type="scientific">Candidatus Scybalenecus merdavium</name>
    <dbReference type="NCBI Taxonomy" id="2840939"/>
    <lineage>
        <taxon>Bacteria</taxon>
        <taxon>Bacillati</taxon>
        <taxon>Bacillota</taxon>
        <taxon>Clostridia</taxon>
        <taxon>Eubacteriales</taxon>
        <taxon>Oscillospiraceae</taxon>
        <taxon>Oscillospiraceae incertae sedis</taxon>
        <taxon>Candidatus Scybalenecus</taxon>
    </lineage>
</organism>
<keyword evidence="2" id="KW-0378">Hydrolase</keyword>
<dbReference type="PROSITE" id="PS01027">
    <property type="entry name" value="GLYCOSYL_HYDROL_F39"/>
    <property type="match status" value="1"/>
</dbReference>
<dbReference type="GO" id="GO:0004553">
    <property type="term" value="F:hydrolase activity, hydrolyzing O-glycosyl compounds"/>
    <property type="evidence" value="ECO:0007669"/>
    <property type="project" value="InterPro"/>
</dbReference>
<evidence type="ECO:0000313" key="7">
    <source>
        <dbReference type="Proteomes" id="UP000824125"/>
    </source>
</evidence>
<dbReference type="InterPro" id="IPR049165">
    <property type="entry name" value="GH39_as"/>
</dbReference>
<evidence type="ECO:0000256" key="4">
    <source>
        <dbReference type="PIRSR" id="PIRSR600514-1"/>
    </source>
</evidence>
<dbReference type="Gene3D" id="2.60.40.1500">
    <property type="entry name" value="Glycosyl hydrolase domain, family 39"/>
    <property type="match status" value="1"/>
</dbReference>
<evidence type="ECO:0000256" key="1">
    <source>
        <dbReference type="ARBA" id="ARBA00008875"/>
    </source>
</evidence>
<dbReference type="AlphaFoldDB" id="A0A9D1SNA8"/>
<dbReference type="InterPro" id="IPR000514">
    <property type="entry name" value="Glyco_hydro_39"/>
</dbReference>
<dbReference type="EMBL" id="DVNM01000002">
    <property type="protein sequence ID" value="HIU68360.1"/>
    <property type="molecule type" value="Genomic_DNA"/>
</dbReference>
<name>A0A9D1SNA8_9FIRM</name>
<sequence length="514" mass="58898">MKPFSFDFDYSGETVQVQKHWQFCVGSGHAALAQRADYLAQLKMVHDELGIKRVRFHGIFNDDMNVCVRLSDHLPIISRNKTKIYDFYQVARVYDNLLAAGMKPFVEIGFMPKALASGRKTVFYYKGNVTMPKKMKQWQDFIRAFARFLIQRYGPEEVRTWYFEVWNEPDLACFFKGDMNDYFRLYAATVRALKSVDKKLLVGGPATTCSRYIPEFLDYCRKENVPVDFVSTHQYPTDALGHTINRARLRQIKKLDATGQKTSLRALLQPVFDNVNDFSNSLKGYMTREAVRARREAGELPLFYTEWSISSNCTAAIHDTTAAAAFFVKTVLDNQGIVDGSSYWTFSDIFEELFFFTDPFCGGFGLLTVDGIKKPAFWAFKMLAELPDVRYRLPVTDEDVEYAAFRAEDGSLYLLAYAQNFEPKGETYPIRFHLKNAPPFRTLTVKRIDAQNGNPVVLWEEMGKPAVLSRAELAEICAKSEPQTQIQNAQQINAKKCVDTELHDNEIIMLKLTP</sequence>
<evidence type="ECO:0000256" key="3">
    <source>
        <dbReference type="ARBA" id="ARBA00023295"/>
    </source>
</evidence>
<dbReference type="InterPro" id="IPR051923">
    <property type="entry name" value="Glycosyl_Hydrolase_39"/>
</dbReference>
<dbReference type="InterPro" id="IPR017853">
    <property type="entry name" value="GH"/>
</dbReference>
<dbReference type="PANTHER" id="PTHR12631">
    <property type="entry name" value="ALPHA-L-IDURONIDASE"/>
    <property type="match status" value="1"/>
</dbReference>